<evidence type="ECO:0000259" key="1">
    <source>
        <dbReference type="Pfam" id="PF07883"/>
    </source>
</evidence>
<keyword evidence="3" id="KW-1185">Reference proteome</keyword>
<dbReference type="InterPro" id="IPR011051">
    <property type="entry name" value="RmlC_Cupin_sf"/>
</dbReference>
<dbReference type="RefSeq" id="WP_270140050.1">
    <property type="nucleotide sequence ID" value="NZ_CP115450.1"/>
</dbReference>
<proteinExistence type="predicted"/>
<protein>
    <submittedName>
        <fullName evidence="2">Cupin domain-containing protein</fullName>
    </submittedName>
</protein>
<dbReference type="PANTHER" id="PTHR38599:SF1">
    <property type="entry name" value="CUPIN DOMAIN PROTEIN (AFU_ORTHOLOGUE AFUA_3G13620)"/>
    <property type="match status" value="1"/>
</dbReference>
<dbReference type="InterPro" id="IPR014710">
    <property type="entry name" value="RmlC-like_jellyroll"/>
</dbReference>
<dbReference type="Gene3D" id="2.60.120.10">
    <property type="entry name" value="Jelly Rolls"/>
    <property type="match status" value="1"/>
</dbReference>
<accession>A0ABY7PWB7</accession>
<gene>
    <name evidence="2" type="ORF">O1G21_01545</name>
</gene>
<dbReference type="InterPro" id="IPR013096">
    <property type="entry name" value="Cupin_2"/>
</dbReference>
<feature type="domain" description="Cupin type-2" evidence="1">
    <location>
        <begin position="41"/>
        <end position="102"/>
    </location>
</feature>
<reference evidence="3" key="1">
    <citation type="submission" date="2022-12" db="EMBL/GenBank/DDBJ databases">
        <authorList>
            <person name="Mo P."/>
        </authorList>
    </citation>
    <scope>NUCLEOTIDE SEQUENCE [LARGE SCALE GENOMIC DNA]</scope>
    <source>
        <strain evidence="3">HUAS 3-15</strain>
    </source>
</reference>
<dbReference type="EMBL" id="CP115450">
    <property type="protein sequence ID" value="WBP84661.1"/>
    <property type="molecule type" value="Genomic_DNA"/>
</dbReference>
<dbReference type="PANTHER" id="PTHR38599">
    <property type="entry name" value="CUPIN DOMAIN PROTEIN (AFU_ORTHOLOGUE AFUA_3G13620)"/>
    <property type="match status" value="1"/>
</dbReference>
<evidence type="ECO:0000313" key="3">
    <source>
        <dbReference type="Proteomes" id="UP001212821"/>
    </source>
</evidence>
<organism evidence="2 3">
    <name type="scientific">Kitasatospora cathayae</name>
    <dbReference type="NCBI Taxonomy" id="3004092"/>
    <lineage>
        <taxon>Bacteria</taxon>
        <taxon>Bacillati</taxon>
        <taxon>Actinomycetota</taxon>
        <taxon>Actinomycetes</taxon>
        <taxon>Kitasatosporales</taxon>
        <taxon>Streptomycetaceae</taxon>
        <taxon>Kitasatospora</taxon>
    </lineage>
</organism>
<evidence type="ECO:0000313" key="2">
    <source>
        <dbReference type="EMBL" id="WBP84661.1"/>
    </source>
</evidence>
<name>A0ABY7PWB7_9ACTN</name>
<dbReference type="Proteomes" id="UP001212821">
    <property type="component" value="Chromosome"/>
</dbReference>
<dbReference type="SUPFAM" id="SSF51182">
    <property type="entry name" value="RmlC-like cupins"/>
    <property type="match status" value="1"/>
</dbReference>
<sequence length="123" mass="13077">MKNDNTSGATSVEQSPISRVVLMDTALLKAKATSRVEARRISLAPGFAAGYHVHNGPVFGSILEGSVILQVEGEPESLLEPGDPFYEPEGVPVRFDATDDGATFLAFFLLEVGQEPKISMLAG</sequence>
<dbReference type="Pfam" id="PF07883">
    <property type="entry name" value="Cupin_2"/>
    <property type="match status" value="1"/>
</dbReference>